<accession>A0ABW2CQ55</accession>
<evidence type="ECO:0000256" key="4">
    <source>
        <dbReference type="ARBA" id="ARBA00023136"/>
    </source>
</evidence>
<dbReference type="InterPro" id="IPR051784">
    <property type="entry name" value="Nod_factor_ABC_transporter"/>
</dbReference>
<gene>
    <name evidence="8" type="ORF">ACFQKB_25125</name>
</gene>
<comment type="similarity">
    <text evidence="5">Belongs to the ABC-2 integral membrane protein family.</text>
</comment>
<evidence type="ECO:0000256" key="6">
    <source>
        <dbReference type="SAM" id="MobiDB-lite"/>
    </source>
</evidence>
<feature type="transmembrane region" description="Helical" evidence="5">
    <location>
        <begin position="173"/>
        <end position="198"/>
    </location>
</feature>
<dbReference type="InterPro" id="IPR047817">
    <property type="entry name" value="ABC2_TM_bact-type"/>
</dbReference>
<proteinExistence type="inferred from homology"/>
<evidence type="ECO:0000259" key="7">
    <source>
        <dbReference type="PROSITE" id="PS51012"/>
    </source>
</evidence>
<keyword evidence="5" id="KW-0813">Transport</keyword>
<organism evidence="8 9">
    <name type="scientific">Actinomadura yumaensis</name>
    <dbReference type="NCBI Taxonomy" id="111807"/>
    <lineage>
        <taxon>Bacteria</taxon>
        <taxon>Bacillati</taxon>
        <taxon>Actinomycetota</taxon>
        <taxon>Actinomycetes</taxon>
        <taxon>Streptosporangiales</taxon>
        <taxon>Thermomonosporaceae</taxon>
        <taxon>Actinomadura</taxon>
    </lineage>
</organism>
<keyword evidence="2 5" id="KW-0812">Transmembrane</keyword>
<sequence>MTTISPAAGTSAAGRPPAPHVPRPTLARTFLAMMARELRVLRKNFVSTFVRVLMQPLMFVFVFAYVLPKIGGGAMAAGGGSGATFATVLVPGLVGSSIVMQGVMAVVFPLMMELNWQRSITDRALAPLPVPLLAVQKIAAAGLQALIGGLLVFPAVLFIHADGQAPSVHVDNWPVLVLVLVLGSLMASAGGLLLGTLIDPQKVQVLFALVLMPMSMLGCVYYPWAALDHVRWLQIVTLLNPMVYVNEGLRAALTPQMDHMSFWAYMGVLVVSTALLTWSATRTFTKRVLT</sequence>
<comment type="caution">
    <text evidence="8">The sequence shown here is derived from an EMBL/GenBank/DDBJ whole genome shotgun (WGS) entry which is preliminary data.</text>
</comment>
<keyword evidence="3 5" id="KW-1133">Transmembrane helix</keyword>
<dbReference type="PANTHER" id="PTHR43229:SF2">
    <property type="entry name" value="NODULATION PROTEIN J"/>
    <property type="match status" value="1"/>
</dbReference>
<evidence type="ECO:0000256" key="5">
    <source>
        <dbReference type="RuleBase" id="RU361157"/>
    </source>
</evidence>
<keyword evidence="5" id="KW-1003">Cell membrane</keyword>
<feature type="transmembrane region" description="Helical" evidence="5">
    <location>
        <begin position="138"/>
        <end position="161"/>
    </location>
</feature>
<protein>
    <recommendedName>
        <fullName evidence="5">Transport permease protein</fullName>
    </recommendedName>
</protein>
<feature type="transmembrane region" description="Helical" evidence="5">
    <location>
        <begin position="49"/>
        <end position="68"/>
    </location>
</feature>
<evidence type="ECO:0000256" key="3">
    <source>
        <dbReference type="ARBA" id="ARBA00022989"/>
    </source>
</evidence>
<dbReference type="PROSITE" id="PS51012">
    <property type="entry name" value="ABC_TM2"/>
    <property type="match status" value="1"/>
</dbReference>
<feature type="region of interest" description="Disordered" evidence="6">
    <location>
        <begin position="1"/>
        <end position="21"/>
    </location>
</feature>
<evidence type="ECO:0000313" key="9">
    <source>
        <dbReference type="Proteomes" id="UP001596380"/>
    </source>
</evidence>
<evidence type="ECO:0000313" key="8">
    <source>
        <dbReference type="EMBL" id="MFC6883061.1"/>
    </source>
</evidence>
<keyword evidence="4 5" id="KW-0472">Membrane</keyword>
<dbReference type="Pfam" id="PF01061">
    <property type="entry name" value="ABC2_membrane"/>
    <property type="match status" value="1"/>
</dbReference>
<evidence type="ECO:0000256" key="1">
    <source>
        <dbReference type="ARBA" id="ARBA00004141"/>
    </source>
</evidence>
<keyword evidence="9" id="KW-1185">Reference proteome</keyword>
<feature type="domain" description="ABC transmembrane type-2" evidence="7">
    <location>
        <begin position="47"/>
        <end position="287"/>
    </location>
</feature>
<reference evidence="9" key="1">
    <citation type="journal article" date="2019" name="Int. J. Syst. Evol. Microbiol.">
        <title>The Global Catalogue of Microorganisms (GCM) 10K type strain sequencing project: providing services to taxonomists for standard genome sequencing and annotation.</title>
        <authorList>
            <consortium name="The Broad Institute Genomics Platform"/>
            <consortium name="The Broad Institute Genome Sequencing Center for Infectious Disease"/>
            <person name="Wu L."/>
            <person name="Ma J."/>
        </authorList>
    </citation>
    <scope>NUCLEOTIDE SEQUENCE [LARGE SCALE GENOMIC DNA]</scope>
    <source>
        <strain evidence="9">JCM 3369</strain>
    </source>
</reference>
<dbReference type="Proteomes" id="UP001596380">
    <property type="component" value="Unassembled WGS sequence"/>
</dbReference>
<dbReference type="InterPro" id="IPR013525">
    <property type="entry name" value="ABC2_TM"/>
</dbReference>
<feature type="transmembrane region" description="Helical" evidence="5">
    <location>
        <begin position="205"/>
        <end position="224"/>
    </location>
</feature>
<feature type="transmembrane region" description="Helical" evidence="5">
    <location>
        <begin position="88"/>
        <end position="110"/>
    </location>
</feature>
<name>A0ABW2CQ55_9ACTN</name>
<evidence type="ECO:0000256" key="2">
    <source>
        <dbReference type="ARBA" id="ARBA00022692"/>
    </source>
</evidence>
<comment type="subcellular location">
    <subcellularLocation>
        <location evidence="5">Cell membrane</location>
        <topology evidence="5">Multi-pass membrane protein</topology>
    </subcellularLocation>
    <subcellularLocation>
        <location evidence="1">Membrane</location>
        <topology evidence="1">Multi-pass membrane protein</topology>
    </subcellularLocation>
</comment>
<dbReference type="PANTHER" id="PTHR43229">
    <property type="entry name" value="NODULATION PROTEIN J"/>
    <property type="match status" value="1"/>
</dbReference>
<dbReference type="EMBL" id="JBHSXS010000017">
    <property type="protein sequence ID" value="MFC6883061.1"/>
    <property type="molecule type" value="Genomic_DNA"/>
</dbReference>
<feature type="transmembrane region" description="Helical" evidence="5">
    <location>
        <begin position="262"/>
        <end position="281"/>
    </location>
</feature>
<dbReference type="RefSeq" id="WP_160825364.1">
    <property type="nucleotide sequence ID" value="NZ_JBHSXE010000001.1"/>
</dbReference>